<dbReference type="Proteomes" id="UP000737113">
    <property type="component" value="Unassembled WGS sequence"/>
</dbReference>
<name>A0A972FVR4_9GAMM</name>
<dbReference type="AlphaFoldDB" id="A0A972FVR4"/>
<accession>A0A972FVR4</accession>
<protein>
    <submittedName>
        <fullName evidence="4">HlyD family efflux transporter periplasmic adaptor subunit</fullName>
    </submittedName>
</protein>
<evidence type="ECO:0000256" key="1">
    <source>
        <dbReference type="ARBA" id="ARBA00004196"/>
    </source>
</evidence>
<organism evidence="4 5">
    <name type="scientific">Shewanella salipaludis</name>
    <dbReference type="NCBI Taxonomy" id="2723052"/>
    <lineage>
        <taxon>Bacteria</taxon>
        <taxon>Pseudomonadati</taxon>
        <taxon>Pseudomonadota</taxon>
        <taxon>Gammaproteobacteria</taxon>
        <taxon>Alteromonadales</taxon>
        <taxon>Shewanellaceae</taxon>
        <taxon>Shewanella</taxon>
    </lineage>
</organism>
<dbReference type="Gene3D" id="2.40.50.100">
    <property type="match status" value="1"/>
</dbReference>
<keyword evidence="5" id="KW-1185">Reference proteome</keyword>
<dbReference type="Gene3D" id="2.40.30.170">
    <property type="match status" value="1"/>
</dbReference>
<evidence type="ECO:0000313" key="4">
    <source>
        <dbReference type="EMBL" id="NMH66978.1"/>
    </source>
</evidence>
<sequence length="311" mass="33387">MRPVVICMLALLAGCSQEAPRVFGTVERDRLTLTAPVGELLASVNVVEGQRVSAGETLLSLDATAANARVAQRVAELAEAKARLAELATGARIEAIARAKAALAGARASVTEAKQGFERTERLFNTKVLTEADLDAARAARDTAIARQAEAQQSLNELENGTRSEQLEQASAAVAAAEARLALERKALADLTLVAASDAVVDILPWQVGDRIAAGTQLVSLLATDRPYVRVYLPATWLERVKPGSRVIIHVDGRDTRVDGVVRNIRSQPAYTPFYALNERDRARLMYLTDIDISAQGQDLPTGMALEVELP</sequence>
<dbReference type="PANTHER" id="PTHR32347:SF29">
    <property type="entry name" value="UPF0194 MEMBRANE PROTEIN YBHG"/>
    <property type="match status" value="1"/>
</dbReference>
<dbReference type="PROSITE" id="PS51257">
    <property type="entry name" value="PROKAR_LIPOPROTEIN"/>
    <property type="match status" value="1"/>
</dbReference>
<dbReference type="InterPro" id="IPR059052">
    <property type="entry name" value="HH_YbhG-like"/>
</dbReference>
<evidence type="ECO:0000256" key="2">
    <source>
        <dbReference type="ARBA" id="ARBA00023054"/>
    </source>
</evidence>
<dbReference type="SUPFAM" id="SSF111369">
    <property type="entry name" value="HlyD-like secretion proteins"/>
    <property type="match status" value="1"/>
</dbReference>
<evidence type="ECO:0000313" key="5">
    <source>
        <dbReference type="Proteomes" id="UP000737113"/>
    </source>
</evidence>
<keyword evidence="2" id="KW-0175">Coiled coil</keyword>
<dbReference type="RefSeq" id="WP_169565708.1">
    <property type="nucleotide sequence ID" value="NZ_JAAXYH010000020.1"/>
</dbReference>
<comment type="caution">
    <text evidence="4">The sequence shown here is derived from an EMBL/GenBank/DDBJ whole genome shotgun (WGS) entry which is preliminary data.</text>
</comment>
<dbReference type="PANTHER" id="PTHR32347">
    <property type="entry name" value="EFFLUX SYSTEM COMPONENT YKNX-RELATED"/>
    <property type="match status" value="1"/>
</dbReference>
<dbReference type="Gene3D" id="1.10.287.470">
    <property type="entry name" value="Helix hairpin bin"/>
    <property type="match status" value="2"/>
</dbReference>
<dbReference type="GO" id="GO:0030313">
    <property type="term" value="C:cell envelope"/>
    <property type="evidence" value="ECO:0007669"/>
    <property type="project" value="UniProtKB-SubCell"/>
</dbReference>
<dbReference type="EMBL" id="JAAXYH010000020">
    <property type="protein sequence ID" value="NMH66978.1"/>
    <property type="molecule type" value="Genomic_DNA"/>
</dbReference>
<evidence type="ECO:0000259" key="3">
    <source>
        <dbReference type="Pfam" id="PF25881"/>
    </source>
</evidence>
<reference evidence="4" key="1">
    <citation type="submission" date="2020-04" db="EMBL/GenBank/DDBJ databases">
        <title>Description of Shewanella salipaludis sp. nov., isolated from a salt marsh.</title>
        <authorList>
            <person name="Park S."/>
            <person name="Yoon J.-H."/>
        </authorList>
    </citation>
    <scope>NUCLEOTIDE SEQUENCE</scope>
    <source>
        <strain evidence="4">SHSM-M6</strain>
    </source>
</reference>
<comment type="subcellular location">
    <subcellularLocation>
        <location evidence="1">Cell envelope</location>
    </subcellularLocation>
</comment>
<dbReference type="InterPro" id="IPR050465">
    <property type="entry name" value="UPF0194_transport"/>
</dbReference>
<proteinExistence type="predicted"/>
<dbReference type="Pfam" id="PF25881">
    <property type="entry name" value="HH_YBHG"/>
    <property type="match status" value="1"/>
</dbReference>
<gene>
    <name evidence="4" type="ORF">HC757_17615</name>
</gene>
<feature type="domain" description="YbhG-like alpha-helical hairpin" evidence="3">
    <location>
        <begin position="65"/>
        <end position="184"/>
    </location>
</feature>